<dbReference type="EMBL" id="JFHC01000039">
    <property type="protein sequence ID" value="KDR40558.1"/>
    <property type="molecule type" value="Genomic_DNA"/>
</dbReference>
<proteinExistence type="predicted"/>
<sequence>MGKEPGFLTHAEINDHLPDNIAQTAAIESIVSTFNDMGVAVYEQAPDAETLLLSDAAPATVSDDQADEEAEVPLTTVDSEFGRTTDPVRMYMREMGGTQGTRQSR</sequence>
<dbReference type="Gene3D" id="1.10.220.120">
    <property type="entry name" value="Sigma-70 factor, region 1.1"/>
    <property type="match status" value="1"/>
</dbReference>
<dbReference type="GO" id="GO:0016987">
    <property type="term" value="F:sigma factor activity"/>
    <property type="evidence" value="ECO:0007669"/>
    <property type="project" value="InterPro"/>
</dbReference>
<name>A0A069PIJ2_9BURK</name>
<dbReference type="Pfam" id="PF03979">
    <property type="entry name" value="Sigma70_r1_1"/>
    <property type="match status" value="1"/>
</dbReference>
<dbReference type="AlphaFoldDB" id="A0A069PIJ2"/>
<keyword evidence="3" id="KW-1185">Reference proteome</keyword>
<evidence type="ECO:0000259" key="1">
    <source>
        <dbReference type="Pfam" id="PF03979"/>
    </source>
</evidence>
<reference evidence="2 3" key="1">
    <citation type="submission" date="2014-03" db="EMBL/GenBank/DDBJ databases">
        <title>Draft Genome Sequences of Four Burkholderia Strains.</title>
        <authorList>
            <person name="Liu X.Y."/>
            <person name="Li C.X."/>
            <person name="Xu J.H."/>
        </authorList>
    </citation>
    <scope>NUCLEOTIDE SEQUENCE [LARGE SCALE GENOMIC DNA]</scope>
    <source>
        <strain evidence="2 3">DSM 50014</strain>
    </source>
</reference>
<dbReference type="GO" id="GO:0003677">
    <property type="term" value="F:DNA binding"/>
    <property type="evidence" value="ECO:0007669"/>
    <property type="project" value="InterPro"/>
</dbReference>
<dbReference type="Proteomes" id="UP000027466">
    <property type="component" value="Unassembled WGS sequence"/>
</dbReference>
<dbReference type="InterPro" id="IPR007127">
    <property type="entry name" value="RNA_pol_sigma_70_r1_1"/>
</dbReference>
<organism evidence="2 3">
    <name type="scientific">Caballeronia glathei</name>
    <dbReference type="NCBI Taxonomy" id="60547"/>
    <lineage>
        <taxon>Bacteria</taxon>
        <taxon>Pseudomonadati</taxon>
        <taxon>Pseudomonadota</taxon>
        <taxon>Betaproteobacteria</taxon>
        <taxon>Burkholderiales</taxon>
        <taxon>Burkholderiaceae</taxon>
        <taxon>Caballeronia</taxon>
    </lineage>
</organism>
<gene>
    <name evidence="2" type="ORF">BG61_24210</name>
</gene>
<protein>
    <recommendedName>
        <fullName evidence="1">RNA polymerase sigma factor 70 region 1.1 domain-containing protein</fullName>
    </recommendedName>
</protein>
<accession>A0A069PIJ2</accession>
<comment type="caution">
    <text evidence="2">The sequence shown here is derived from an EMBL/GenBank/DDBJ whole genome shotgun (WGS) entry which is preliminary data.</text>
</comment>
<evidence type="ECO:0000313" key="3">
    <source>
        <dbReference type="Proteomes" id="UP000027466"/>
    </source>
</evidence>
<feature type="domain" description="RNA polymerase sigma factor 70 region 1.1" evidence="1">
    <location>
        <begin position="2"/>
        <end position="69"/>
    </location>
</feature>
<evidence type="ECO:0000313" key="2">
    <source>
        <dbReference type="EMBL" id="KDR40558.1"/>
    </source>
</evidence>
<dbReference type="InterPro" id="IPR042189">
    <property type="entry name" value="RNA_pol_sigma_70_r1_1_sf"/>
</dbReference>